<evidence type="ECO:0000313" key="2">
    <source>
        <dbReference type="Proteomes" id="UP000224460"/>
    </source>
</evidence>
<organism evidence="1 2">
    <name type="scientific">Sporanaerobium hydrogeniformans</name>
    <dbReference type="NCBI Taxonomy" id="3072179"/>
    <lineage>
        <taxon>Bacteria</taxon>
        <taxon>Bacillati</taxon>
        <taxon>Bacillota</taxon>
        <taxon>Clostridia</taxon>
        <taxon>Lachnospirales</taxon>
        <taxon>Lachnospiraceae</taxon>
        <taxon>Sporanaerobium</taxon>
    </lineage>
</organism>
<protein>
    <submittedName>
        <fullName evidence="1">Pilin glycosylation protein</fullName>
    </submittedName>
</protein>
<evidence type="ECO:0000313" key="1">
    <source>
        <dbReference type="EMBL" id="PHV70149.1"/>
    </source>
</evidence>
<comment type="caution">
    <text evidence="1">The sequence shown here is derived from an EMBL/GenBank/DDBJ whole genome shotgun (WGS) entry which is preliminary data.</text>
</comment>
<reference evidence="1" key="1">
    <citation type="submission" date="2017-10" db="EMBL/GenBank/DDBJ databases">
        <title>Genome sequence of cellulolytic Lachnospiraceae bacterium XHS1971 isolated from hotspring sediment.</title>
        <authorList>
            <person name="Vasudevan G."/>
            <person name="Joshi A.J."/>
            <person name="Hivarkar S."/>
            <person name="Lanjekar V.B."/>
            <person name="Dhakephalkar P.K."/>
            <person name="Dagar S."/>
        </authorList>
    </citation>
    <scope>NUCLEOTIDE SEQUENCE</scope>
    <source>
        <strain evidence="1">XHS1971</strain>
    </source>
</reference>
<dbReference type="Proteomes" id="UP000224460">
    <property type="component" value="Unassembled WGS sequence"/>
</dbReference>
<sequence>MRRLLIVGAGGHGKVVLEMAQAMGGYDAICFIDDQLVGEKVLGHQVVGKIADCKELQQSFQEAIVAIGDNALRLELTKKLLVMGYKMPPIIHPKAIISRSAQIGEGTVVMPLAVVNAEVTINQAVIVNTGVIVEHDCRVEAGVHLSPRSSLGGTVYIGEKSWIGMGASVIHTIHIGSNVIVGAGAVVIRNIKDGVKVVGVPAKEIVDKG</sequence>
<name>A0AC61D9W3_9FIRM</name>
<dbReference type="EMBL" id="PEDL01000013">
    <property type="protein sequence ID" value="PHV70149.1"/>
    <property type="molecule type" value="Genomic_DNA"/>
</dbReference>
<proteinExistence type="predicted"/>
<keyword evidence="2" id="KW-1185">Reference proteome</keyword>
<gene>
    <name evidence="1" type="ORF">CS063_11775</name>
</gene>
<accession>A0AC61D9W3</accession>